<dbReference type="InterPro" id="IPR003340">
    <property type="entry name" value="B3_DNA-bd"/>
</dbReference>
<keyword evidence="6" id="KW-0472">Membrane</keyword>
<dbReference type="AlphaFoldDB" id="A0ABD1NPA5"/>
<keyword evidence="2" id="KW-0805">Transcription regulation</keyword>
<sequence>MARLLHHQQINLYHPFRLLWTQCVIATVVLGVYICNHGTFAQMHLPRCAGGIEIIDAAGRVWQIRVDTRQNGIVRRLKESWAGFASAKNIISTDTCVFELMNDDVPAFKIYKVAVEGRGRTLL</sequence>
<name>A0ABD1NPA5_9LAMI</name>
<evidence type="ECO:0000313" key="8">
    <source>
        <dbReference type="EMBL" id="KAL2453441.1"/>
    </source>
</evidence>
<proteinExistence type="predicted"/>
<dbReference type="InterPro" id="IPR015300">
    <property type="entry name" value="DNA-bd_pseudobarrel_sf"/>
</dbReference>
<keyword evidence="5" id="KW-0539">Nucleus</keyword>
<evidence type="ECO:0000256" key="1">
    <source>
        <dbReference type="ARBA" id="ARBA00004123"/>
    </source>
</evidence>
<evidence type="ECO:0000256" key="5">
    <source>
        <dbReference type="ARBA" id="ARBA00023242"/>
    </source>
</evidence>
<gene>
    <name evidence="8" type="ORF">Adt_49057</name>
</gene>
<dbReference type="Pfam" id="PF02362">
    <property type="entry name" value="B3"/>
    <property type="match status" value="1"/>
</dbReference>
<dbReference type="EMBL" id="JBFOLK010000686">
    <property type="protein sequence ID" value="KAL2453441.1"/>
    <property type="molecule type" value="Genomic_DNA"/>
</dbReference>
<keyword evidence="3" id="KW-0238">DNA-binding</keyword>
<dbReference type="GO" id="GO:0003677">
    <property type="term" value="F:DNA binding"/>
    <property type="evidence" value="ECO:0007669"/>
    <property type="project" value="UniProtKB-KW"/>
</dbReference>
<dbReference type="SUPFAM" id="SSF101936">
    <property type="entry name" value="DNA-binding pseudobarrel domain"/>
    <property type="match status" value="1"/>
</dbReference>
<feature type="domain" description="TF-B3" evidence="7">
    <location>
        <begin position="52"/>
        <end position="114"/>
    </location>
</feature>
<evidence type="ECO:0000256" key="2">
    <source>
        <dbReference type="ARBA" id="ARBA00023015"/>
    </source>
</evidence>
<keyword evidence="6" id="KW-1133">Transmembrane helix</keyword>
<dbReference type="CDD" id="cd10017">
    <property type="entry name" value="B3_DNA"/>
    <property type="match status" value="1"/>
</dbReference>
<evidence type="ECO:0000313" key="9">
    <source>
        <dbReference type="Proteomes" id="UP001604336"/>
    </source>
</evidence>
<evidence type="ECO:0000256" key="4">
    <source>
        <dbReference type="ARBA" id="ARBA00023163"/>
    </source>
</evidence>
<protein>
    <submittedName>
        <fullName evidence="8">B3 domain-containing protein</fullName>
    </submittedName>
</protein>
<dbReference type="PROSITE" id="PS50863">
    <property type="entry name" value="B3"/>
    <property type="match status" value="1"/>
</dbReference>
<evidence type="ECO:0000259" key="7">
    <source>
        <dbReference type="PROSITE" id="PS50863"/>
    </source>
</evidence>
<comment type="caution">
    <text evidence="8">The sequence shown here is derived from an EMBL/GenBank/DDBJ whole genome shotgun (WGS) entry which is preliminary data.</text>
</comment>
<dbReference type="Gene3D" id="2.40.330.10">
    <property type="entry name" value="DNA-binding pseudobarrel domain"/>
    <property type="match status" value="1"/>
</dbReference>
<evidence type="ECO:0000256" key="3">
    <source>
        <dbReference type="ARBA" id="ARBA00023125"/>
    </source>
</evidence>
<evidence type="ECO:0000256" key="6">
    <source>
        <dbReference type="SAM" id="Phobius"/>
    </source>
</evidence>
<feature type="transmembrane region" description="Helical" evidence="6">
    <location>
        <begin position="12"/>
        <end position="34"/>
    </location>
</feature>
<reference evidence="9" key="1">
    <citation type="submission" date="2024-07" db="EMBL/GenBank/DDBJ databases">
        <title>Two chromosome-level genome assemblies of Korean endemic species Abeliophyllum distichum and Forsythia ovata (Oleaceae).</title>
        <authorList>
            <person name="Jang H."/>
        </authorList>
    </citation>
    <scope>NUCLEOTIDE SEQUENCE [LARGE SCALE GENOMIC DNA]</scope>
</reference>
<keyword evidence="4" id="KW-0804">Transcription</keyword>
<keyword evidence="6" id="KW-0812">Transmembrane</keyword>
<organism evidence="8 9">
    <name type="scientific">Abeliophyllum distichum</name>
    <dbReference type="NCBI Taxonomy" id="126358"/>
    <lineage>
        <taxon>Eukaryota</taxon>
        <taxon>Viridiplantae</taxon>
        <taxon>Streptophyta</taxon>
        <taxon>Embryophyta</taxon>
        <taxon>Tracheophyta</taxon>
        <taxon>Spermatophyta</taxon>
        <taxon>Magnoliopsida</taxon>
        <taxon>eudicotyledons</taxon>
        <taxon>Gunneridae</taxon>
        <taxon>Pentapetalae</taxon>
        <taxon>asterids</taxon>
        <taxon>lamiids</taxon>
        <taxon>Lamiales</taxon>
        <taxon>Oleaceae</taxon>
        <taxon>Forsythieae</taxon>
        <taxon>Abeliophyllum</taxon>
    </lineage>
</organism>
<dbReference type="Proteomes" id="UP001604336">
    <property type="component" value="Unassembled WGS sequence"/>
</dbReference>
<accession>A0ABD1NPA5</accession>
<comment type="subcellular location">
    <subcellularLocation>
        <location evidence="1">Nucleus</location>
    </subcellularLocation>
</comment>
<dbReference type="GO" id="GO:0005634">
    <property type="term" value="C:nucleus"/>
    <property type="evidence" value="ECO:0007669"/>
    <property type="project" value="UniProtKB-SubCell"/>
</dbReference>
<keyword evidence="9" id="KW-1185">Reference proteome</keyword>